<evidence type="ECO:0000256" key="2">
    <source>
        <dbReference type="ARBA" id="ARBA00022475"/>
    </source>
</evidence>
<feature type="transmembrane region" description="Helical" evidence="6">
    <location>
        <begin position="96"/>
        <end position="117"/>
    </location>
</feature>
<keyword evidence="4 6" id="KW-1133">Transmembrane helix</keyword>
<feature type="transmembrane region" description="Helical" evidence="6">
    <location>
        <begin position="52"/>
        <end position="75"/>
    </location>
</feature>
<comment type="caution">
    <text evidence="7">The sequence shown here is derived from an EMBL/GenBank/DDBJ whole genome shotgun (WGS) entry which is preliminary data.</text>
</comment>
<evidence type="ECO:0000256" key="3">
    <source>
        <dbReference type="ARBA" id="ARBA00022692"/>
    </source>
</evidence>
<keyword evidence="5 6" id="KW-0472">Membrane</keyword>
<proteinExistence type="predicted"/>
<evidence type="ECO:0000256" key="6">
    <source>
        <dbReference type="SAM" id="Phobius"/>
    </source>
</evidence>
<evidence type="ECO:0000256" key="1">
    <source>
        <dbReference type="ARBA" id="ARBA00004651"/>
    </source>
</evidence>
<dbReference type="AlphaFoldDB" id="A0A0F0CPC0"/>
<accession>A0A0F0CPC0</accession>
<dbReference type="EMBL" id="JYNY01000221">
    <property type="protein sequence ID" value="KJJ85122.1"/>
    <property type="molecule type" value="Genomic_DNA"/>
</dbReference>
<protein>
    <submittedName>
        <fullName evidence="7">Putative permease YjgP/YjgQ</fullName>
    </submittedName>
</protein>
<comment type="subcellular location">
    <subcellularLocation>
        <location evidence="1">Cell membrane</location>
        <topology evidence="1">Multi-pass membrane protein</topology>
    </subcellularLocation>
</comment>
<feature type="transmembrane region" description="Helical" evidence="6">
    <location>
        <begin position="308"/>
        <end position="333"/>
    </location>
</feature>
<sequence length="364" mass="40364">MRIINKYLLKELAGPFLGALIVSTFILAAGNIVQTIDLVVNKGVSALDVIKIFIYFLPYVLIFTIPISVLSAVLLGFGRLSGDNEITALRTSGIGFFHVIAPVLVSGIIVTLFNIPLNDKLLPQAEFNARKLIKSIGIKHPTALFEPGVFIKQFENYIVFVHSIKDNKLYNIHIYQPSTKGPTRSIIAERGEIVSISGGASVELKLENGSADEISPDNPDEYYKISFKEYHMRLDVDKTVDTRNIGKKTREKNIKELKLDIKEVRKNGGKDTVFLIEIHKKIALAASNFVFVLLGIPLAVTTHRREKFVGFGIAMGLFLLYWGIMLTGIAFSIRGILPPWLGVWSGNVILGCVALKLMRGIVNR</sequence>
<dbReference type="InterPro" id="IPR005495">
    <property type="entry name" value="LptG/LptF_permease"/>
</dbReference>
<name>A0A0F0CPC0_9BACT</name>
<feature type="transmembrane region" description="Helical" evidence="6">
    <location>
        <begin position="12"/>
        <end position="32"/>
    </location>
</feature>
<dbReference type="GO" id="GO:0015920">
    <property type="term" value="P:lipopolysaccharide transport"/>
    <property type="evidence" value="ECO:0007669"/>
    <property type="project" value="TreeGrafter"/>
</dbReference>
<gene>
    <name evidence="7" type="ORF">OMAG_001014</name>
</gene>
<feature type="transmembrane region" description="Helical" evidence="6">
    <location>
        <begin position="339"/>
        <end position="358"/>
    </location>
</feature>
<dbReference type="PANTHER" id="PTHR33529">
    <property type="entry name" value="SLR0882 PROTEIN-RELATED"/>
    <property type="match status" value="1"/>
</dbReference>
<keyword evidence="2" id="KW-1003">Cell membrane</keyword>
<keyword evidence="3 6" id="KW-0812">Transmembrane</keyword>
<feature type="transmembrane region" description="Helical" evidence="6">
    <location>
        <begin position="282"/>
        <end position="301"/>
    </location>
</feature>
<reference evidence="7 8" key="1">
    <citation type="submission" date="2015-02" db="EMBL/GenBank/DDBJ databases">
        <title>Single-cell genomics of uncultivated deep-branching MTB reveals a conserved set of magnetosome genes.</title>
        <authorList>
            <person name="Kolinko S."/>
            <person name="Richter M."/>
            <person name="Glockner F.O."/>
            <person name="Brachmann A."/>
            <person name="Schuler D."/>
        </authorList>
    </citation>
    <scope>NUCLEOTIDE SEQUENCE [LARGE SCALE GENOMIC DNA]</scope>
    <source>
        <strain evidence="7">SKK-01</strain>
    </source>
</reference>
<evidence type="ECO:0000313" key="8">
    <source>
        <dbReference type="Proteomes" id="UP000033428"/>
    </source>
</evidence>
<dbReference type="PANTHER" id="PTHR33529:SF6">
    <property type="entry name" value="YJGP_YJGQ FAMILY PERMEASE"/>
    <property type="match status" value="1"/>
</dbReference>
<evidence type="ECO:0000256" key="5">
    <source>
        <dbReference type="ARBA" id="ARBA00023136"/>
    </source>
</evidence>
<keyword evidence="8" id="KW-1185">Reference proteome</keyword>
<dbReference type="Pfam" id="PF03739">
    <property type="entry name" value="LptF_LptG"/>
    <property type="match status" value="1"/>
</dbReference>
<dbReference type="GO" id="GO:0043190">
    <property type="term" value="C:ATP-binding cassette (ABC) transporter complex"/>
    <property type="evidence" value="ECO:0007669"/>
    <property type="project" value="TreeGrafter"/>
</dbReference>
<organism evidence="7 8">
    <name type="scientific">Candidatus Omnitrophus magneticus</name>
    <dbReference type="NCBI Taxonomy" id="1609969"/>
    <lineage>
        <taxon>Bacteria</taxon>
        <taxon>Pseudomonadati</taxon>
        <taxon>Candidatus Omnitrophota</taxon>
        <taxon>Candidatus Omnitrophus</taxon>
    </lineage>
</organism>
<dbReference type="Proteomes" id="UP000033428">
    <property type="component" value="Unassembled WGS sequence"/>
</dbReference>
<evidence type="ECO:0000256" key="4">
    <source>
        <dbReference type="ARBA" id="ARBA00022989"/>
    </source>
</evidence>
<evidence type="ECO:0000313" key="7">
    <source>
        <dbReference type="EMBL" id="KJJ85122.1"/>
    </source>
</evidence>